<organism evidence="5 6">
    <name type="scientific">Ambrosiozyma monospora</name>
    <name type="common">Yeast</name>
    <name type="synonym">Endomycopsis monosporus</name>
    <dbReference type="NCBI Taxonomy" id="43982"/>
    <lineage>
        <taxon>Eukaryota</taxon>
        <taxon>Fungi</taxon>
        <taxon>Dikarya</taxon>
        <taxon>Ascomycota</taxon>
        <taxon>Saccharomycotina</taxon>
        <taxon>Pichiomycetes</taxon>
        <taxon>Pichiales</taxon>
        <taxon>Pichiaceae</taxon>
        <taxon>Ambrosiozyma</taxon>
    </lineage>
</organism>
<dbReference type="InterPro" id="IPR019489">
    <property type="entry name" value="Clp_ATPase_C"/>
</dbReference>
<dbReference type="Pfam" id="PF10431">
    <property type="entry name" value="ClpB_D2-small"/>
    <property type="match status" value="1"/>
</dbReference>
<keyword evidence="1" id="KW-0547">Nucleotide-binding</keyword>
<evidence type="ECO:0000256" key="3">
    <source>
        <dbReference type="SAM" id="MobiDB-lite"/>
    </source>
</evidence>
<evidence type="ECO:0000313" key="5">
    <source>
        <dbReference type="EMBL" id="GMG59447.1"/>
    </source>
</evidence>
<dbReference type="GO" id="GO:0051087">
    <property type="term" value="F:protein-folding chaperone binding"/>
    <property type="evidence" value="ECO:0007669"/>
    <property type="project" value="TreeGrafter"/>
</dbReference>
<dbReference type="AlphaFoldDB" id="A0A9W6Z2G6"/>
<dbReference type="GO" id="GO:0042026">
    <property type="term" value="P:protein refolding"/>
    <property type="evidence" value="ECO:0007669"/>
    <property type="project" value="TreeGrafter"/>
</dbReference>
<dbReference type="GO" id="GO:0005829">
    <property type="term" value="C:cytosol"/>
    <property type="evidence" value="ECO:0007669"/>
    <property type="project" value="TreeGrafter"/>
</dbReference>
<feature type="compositionally biased region" description="Acidic residues" evidence="3">
    <location>
        <begin position="46"/>
        <end position="69"/>
    </location>
</feature>
<dbReference type="GO" id="GO:0070370">
    <property type="term" value="P:cellular heat acclimation"/>
    <property type="evidence" value="ECO:0007669"/>
    <property type="project" value="TreeGrafter"/>
</dbReference>
<protein>
    <submittedName>
        <fullName evidence="5">Unnamed protein product</fullName>
    </submittedName>
</protein>
<dbReference type="OrthoDB" id="47330at2759"/>
<dbReference type="PANTHER" id="PTHR11638:SF18">
    <property type="entry name" value="HEAT SHOCK PROTEIN 104"/>
    <property type="match status" value="1"/>
</dbReference>
<evidence type="ECO:0000256" key="2">
    <source>
        <dbReference type="ARBA" id="ARBA00022840"/>
    </source>
</evidence>
<dbReference type="InterPro" id="IPR050130">
    <property type="entry name" value="ClpA_ClpB"/>
</dbReference>
<dbReference type="GO" id="GO:0051082">
    <property type="term" value="F:unfolded protein binding"/>
    <property type="evidence" value="ECO:0007669"/>
    <property type="project" value="TreeGrafter"/>
</dbReference>
<evidence type="ECO:0000259" key="4">
    <source>
        <dbReference type="SMART" id="SM01086"/>
    </source>
</evidence>
<dbReference type="GO" id="GO:0043335">
    <property type="term" value="P:protein unfolding"/>
    <property type="evidence" value="ECO:0007669"/>
    <property type="project" value="TreeGrafter"/>
</dbReference>
<feature type="domain" description="Clp ATPase C-terminal" evidence="4">
    <location>
        <begin position="68"/>
        <end position="157"/>
    </location>
</feature>
<dbReference type="Gene3D" id="1.10.8.60">
    <property type="match status" value="1"/>
</dbReference>
<sequence>MILNGQVKDKEEVVITTDSNGIVVVPNHEVDDSMDLDVDGWTGDADNADDADDADADDADDADADDADEDDDKIVKLKLKEIEQRFETNGTSIKLSVDESAVNYLCQNGCSPDLGARPLNRLIQNTIWNPLAVMILNGQVKDKEEVVITTGDNGIAIFPNHEVDDSLVFDDADDSDDDLYFEI</sequence>
<dbReference type="EMBL" id="BSXU01008199">
    <property type="protein sequence ID" value="GMG59447.1"/>
    <property type="molecule type" value="Genomic_DNA"/>
</dbReference>
<reference evidence="5" key="1">
    <citation type="submission" date="2023-04" db="EMBL/GenBank/DDBJ databases">
        <title>Ambrosiozyma monospora NBRC 1965.</title>
        <authorList>
            <person name="Ichikawa N."/>
            <person name="Sato H."/>
            <person name="Tonouchi N."/>
        </authorList>
    </citation>
    <scope>NUCLEOTIDE SEQUENCE</scope>
    <source>
        <strain evidence="5">NBRC 1965</strain>
    </source>
</reference>
<dbReference type="PANTHER" id="PTHR11638">
    <property type="entry name" value="ATP-DEPENDENT CLP PROTEASE"/>
    <property type="match status" value="1"/>
</dbReference>
<dbReference type="Proteomes" id="UP001165063">
    <property type="component" value="Unassembled WGS sequence"/>
</dbReference>
<gene>
    <name evidence="5" type="ORF">Amon01_000869000</name>
</gene>
<keyword evidence="2" id="KW-0067">ATP-binding</keyword>
<proteinExistence type="predicted"/>
<dbReference type="GO" id="GO:0005524">
    <property type="term" value="F:ATP binding"/>
    <property type="evidence" value="ECO:0007669"/>
    <property type="project" value="UniProtKB-KW"/>
</dbReference>
<dbReference type="SMART" id="SM01086">
    <property type="entry name" value="ClpB_D2-small"/>
    <property type="match status" value="1"/>
</dbReference>
<keyword evidence="6" id="KW-1185">Reference proteome</keyword>
<name>A0A9W6Z2G6_AMBMO</name>
<evidence type="ECO:0000256" key="1">
    <source>
        <dbReference type="ARBA" id="ARBA00022741"/>
    </source>
</evidence>
<evidence type="ECO:0000313" key="6">
    <source>
        <dbReference type="Proteomes" id="UP001165063"/>
    </source>
</evidence>
<feature type="region of interest" description="Disordered" evidence="3">
    <location>
        <begin position="33"/>
        <end position="69"/>
    </location>
</feature>
<accession>A0A9W6Z2G6</accession>
<dbReference type="GO" id="GO:0016887">
    <property type="term" value="F:ATP hydrolysis activity"/>
    <property type="evidence" value="ECO:0007669"/>
    <property type="project" value="TreeGrafter"/>
</dbReference>
<comment type="caution">
    <text evidence="5">The sequence shown here is derived from an EMBL/GenBank/DDBJ whole genome shotgun (WGS) entry which is preliminary data.</text>
</comment>